<comment type="caution">
    <text evidence="1">The sequence shown here is derived from an EMBL/GenBank/DDBJ whole genome shotgun (WGS) entry which is preliminary data.</text>
</comment>
<protein>
    <submittedName>
        <fullName evidence="1">Uncharacterized protein</fullName>
    </submittedName>
</protein>
<dbReference type="EMBL" id="BDQE01000142">
    <property type="protein sequence ID" value="GBH22876.1"/>
    <property type="molecule type" value="Genomic_RNA"/>
</dbReference>
<organism evidence="1">
    <name type="scientific">viral metagenome</name>
    <dbReference type="NCBI Taxonomy" id="1070528"/>
    <lineage>
        <taxon>unclassified sequences</taxon>
        <taxon>metagenomes</taxon>
        <taxon>organismal metagenomes</taxon>
    </lineage>
</organism>
<reference evidence="1" key="1">
    <citation type="submission" date="2017-04" db="EMBL/GenBank/DDBJ databases">
        <title>Unveiling RNA virosphere associated with marine microorganisms.</title>
        <authorList>
            <person name="Urayama S."/>
            <person name="Takaki Y."/>
            <person name="Nishi S."/>
            <person name="Yoshida Y."/>
            <person name="Deguchi S."/>
            <person name="Takai K."/>
            <person name="Nunoura T."/>
        </authorList>
    </citation>
    <scope>NUCLEOTIDE SEQUENCE</scope>
</reference>
<sequence>MKNTMKYFLSKMSGKPHGWDVCPEGNYVFDATTGEFEIYNSWMSTLHAIKRYRYEINSVTVYDGGGHVGHTLSICKILNDLQVPLVISEATSSGVLYACLQTYEVGTHYYPQYVGPNGIDEMGDTYAHLYFHGVSSDGEDDQAVLTNQLASMVLKSSLFDPDLAKQYAKAMIEVVCQAMDRKIKPHHSWVVKKIIRTMGGAWGNSTPFILDEDVSESLLSIKNVKS</sequence>
<name>A0A2V0RBY9_9ZZZZ</name>
<dbReference type="AlphaFoldDB" id="A0A2V0RBY9"/>
<proteinExistence type="predicted"/>
<evidence type="ECO:0000313" key="1">
    <source>
        <dbReference type="EMBL" id="GBH22876.1"/>
    </source>
</evidence>
<accession>A0A2V0RBY9</accession>